<dbReference type="EMBL" id="JWZT01005012">
    <property type="protein sequence ID" value="KII62311.1"/>
    <property type="molecule type" value="Genomic_DNA"/>
</dbReference>
<accession>A0A0C2ML20</accession>
<dbReference type="Proteomes" id="UP000031668">
    <property type="component" value="Unassembled WGS sequence"/>
</dbReference>
<proteinExistence type="predicted"/>
<evidence type="ECO:0000313" key="1">
    <source>
        <dbReference type="EMBL" id="KII62311.1"/>
    </source>
</evidence>
<sequence length="217" mass="24204">MLVIAIYSIKKRNGLGLRIGVVLSIKARIVCVDADHNQVNARGVLNHVKKDARISQFSTQQVVASNVIGINQSTASALPPLPSMTRLFQRTRRDTNTPLPSHNCHSLISLPINDFWYCDGTSKTASSLFSQLYMVHCKINHTVIPTVYGLLSTNNLKPDLLLSNIILHLRISSHNALRRVSPQTILKGCFYHFLKVSGAKFIRIHQRVVVTKKMGTL</sequence>
<comment type="caution">
    <text evidence="1">The sequence shown here is derived from an EMBL/GenBank/DDBJ whole genome shotgun (WGS) entry which is preliminary data.</text>
</comment>
<reference evidence="1 2" key="1">
    <citation type="journal article" date="2014" name="Genome Biol. Evol.">
        <title>The genome of the myxosporean Thelohanellus kitauei shows adaptations to nutrient acquisition within its fish host.</title>
        <authorList>
            <person name="Yang Y."/>
            <person name="Xiong J."/>
            <person name="Zhou Z."/>
            <person name="Huo F."/>
            <person name="Miao W."/>
            <person name="Ran C."/>
            <person name="Liu Y."/>
            <person name="Zhang J."/>
            <person name="Feng J."/>
            <person name="Wang M."/>
            <person name="Wang M."/>
            <person name="Wang L."/>
            <person name="Yao B."/>
        </authorList>
    </citation>
    <scope>NUCLEOTIDE SEQUENCE [LARGE SCALE GENOMIC DNA]</scope>
    <source>
        <strain evidence="1">Wuqing</strain>
    </source>
</reference>
<name>A0A0C2ML20_THEKT</name>
<protein>
    <submittedName>
        <fullName evidence="1">Uncharacterized protein</fullName>
    </submittedName>
</protein>
<gene>
    <name evidence="1" type="ORF">RF11_15825</name>
</gene>
<dbReference type="OrthoDB" id="10029846at2759"/>
<keyword evidence="2" id="KW-1185">Reference proteome</keyword>
<evidence type="ECO:0000313" key="2">
    <source>
        <dbReference type="Proteomes" id="UP000031668"/>
    </source>
</evidence>
<organism evidence="1 2">
    <name type="scientific">Thelohanellus kitauei</name>
    <name type="common">Myxosporean</name>
    <dbReference type="NCBI Taxonomy" id="669202"/>
    <lineage>
        <taxon>Eukaryota</taxon>
        <taxon>Metazoa</taxon>
        <taxon>Cnidaria</taxon>
        <taxon>Myxozoa</taxon>
        <taxon>Myxosporea</taxon>
        <taxon>Bivalvulida</taxon>
        <taxon>Platysporina</taxon>
        <taxon>Myxobolidae</taxon>
        <taxon>Thelohanellus</taxon>
    </lineage>
</organism>
<dbReference type="AlphaFoldDB" id="A0A0C2ML20"/>